<accession>A0A3R9YFI1</accession>
<keyword evidence="1" id="KW-0732">Signal</keyword>
<name>A0A3R9YFI1_9HYPH</name>
<dbReference type="OrthoDB" id="9800206at2"/>
<dbReference type="EMBL" id="RWKW01000035">
    <property type="protein sequence ID" value="RST86428.1"/>
    <property type="molecule type" value="Genomic_DNA"/>
</dbReference>
<comment type="caution">
    <text evidence="2">The sequence shown here is derived from an EMBL/GenBank/DDBJ whole genome shotgun (WGS) entry which is preliminary data.</text>
</comment>
<proteinExistence type="predicted"/>
<keyword evidence="3" id="KW-1185">Reference proteome</keyword>
<gene>
    <name evidence="2" type="ORF">EJC49_10610</name>
</gene>
<reference evidence="2 3" key="1">
    <citation type="submission" date="2018-12" db="EMBL/GenBank/DDBJ databases">
        <title>Mesorhizobium carbonis sp. nov., isolated from coal mine water.</title>
        <authorList>
            <person name="Xin W."/>
            <person name="Xu Z."/>
            <person name="Xiang F."/>
            <person name="Zhang J."/>
            <person name="Xi L."/>
            <person name="Liu J."/>
        </authorList>
    </citation>
    <scope>NUCLEOTIDE SEQUENCE [LARGE SCALE GENOMIC DNA]</scope>
    <source>
        <strain evidence="2 3">B2.3</strain>
    </source>
</reference>
<evidence type="ECO:0000256" key="1">
    <source>
        <dbReference type="SAM" id="SignalP"/>
    </source>
</evidence>
<evidence type="ECO:0000313" key="2">
    <source>
        <dbReference type="EMBL" id="RST86428.1"/>
    </source>
</evidence>
<dbReference type="RefSeq" id="WP_126699899.1">
    <property type="nucleotide sequence ID" value="NZ_RWKW01000035.1"/>
</dbReference>
<feature type="chain" id="PRO_5018747802" description="Carboxypeptidase regulatory-like domain-containing protein" evidence="1">
    <location>
        <begin position="32"/>
        <end position="329"/>
    </location>
</feature>
<evidence type="ECO:0000313" key="3">
    <source>
        <dbReference type="Proteomes" id="UP000278398"/>
    </source>
</evidence>
<dbReference type="Proteomes" id="UP000278398">
    <property type="component" value="Unassembled WGS sequence"/>
</dbReference>
<feature type="signal peptide" evidence="1">
    <location>
        <begin position="1"/>
        <end position="31"/>
    </location>
</feature>
<organism evidence="2 3">
    <name type="scientific">Aquibium carbonis</name>
    <dbReference type="NCBI Taxonomy" id="2495581"/>
    <lineage>
        <taxon>Bacteria</taxon>
        <taxon>Pseudomonadati</taxon>
        <taxon>Pseudomonadota</taxon>
        <taxon>Alphaproteobacteria</taxon>
        <taxon>Hyphomicrobiales</taxon>
        <taxon>Phyllobacteriaceae</taxon>
        <taxon>Aquibium</taxon>
    </lineage>
</organism>
<sequence>MHEDTPFTAKRTLRAVLAASLLFANSVGALAQSGDATQLQIPGAGGFGGVERGPALPFVGTQQVRLSAQLTAESPELTRGLIWRIFKPDAGDDGKLPLVVAEQGGTRSFDLAPGSYLVHAAFGRAGATKRITVGNEPRMENFVLDAGGLKLDAMLSDGMRIAPSKVRFDVMEGTEGPDGERAMIAPQVRPNSVVRLNAGVYHVVSYYGQVNAVIRSDIRIDPGKLTVATVEHKAAQLSMKLVRASGGEAIADTAWSVLTDSGDVVRESVGPFAAMVLAEGDYTVIANNRDRIYQRSFTVRSGQDEDIELITSRDIADIGADGTEKAPVE</sequence>
<protein>
    <recommendedName>
        <fullName evidence="4">Carboxypeptidase regulatory-like domain-containing protein</fullName>
    </recommendedName>
</protein>
<evidence type="ECO:0008006" key="4">
    <source>
        <dbReference type="Google" id="ProtNLM"/>
    </source>
</evidence>
<dbReference type="AlphaFoldDB" id="A0A3R9YFI1"/>